<comment type="caution">
    <text evidence="1">The sequence shown here is derived from an EMBL/GenBank/DDBJ whole genome shotgun (WGS) entry which is preliminary data.</text>
</comment>
<dbReference type="EMBL" id="JAVRFD010000025">
    <property type="protein sequence ID" value="MDT0548231.1"/>
    <property type="molecule type" value="Genomic_DNA"/>
</dbReference>
<organism evidence="1 2">
    <name type="scientific">Streptomyces lonegramiae</name>
    <dbReference type="NCBI Taxonomy" id="3075524"/>
    <lineage>
        <taxon>Bacteria</taxon>
        <taxon>Bacillati</taxon>
        <taxon>Actinomycetota</taxon>
        <taxon>Actinomycetes</taxon>
        <taxon>Kitasatosporales</taxon>
        <taxon>Streptomycetaceae</taxon>
        <taxon>Streptomyces</taxon>
    </lineage>
</organism>
<dbReference type="RefSeq" id="WP_311728801.1">
    <property type="nucleotide sequence ID" value="NZ_JAVRFD010000025.1"/>
</dbReference>
<protein>
    <submittedName>
        <fullName evidence="1">Sporulation protein</fullName>
    </submittedName>
</protein>
<dbReference type="Gene3D" id="1.25.40.10">
    <property type="entry name" value="Tetratricopeptide repeat domain"/>
    <property type="match status" value="1"/>
</dbReference>
<name>A0ABU2XRM6_9ACTN</name>
<accession>A0ABU2XRM6</accession>
<evidence type="ECO:0000313" key="1">
    <source>
        <dbReference type="EMBL" id="MDT0548231.1"/>
    </source>
</evidence>
<gene>
    <name evidence="1" type="ORF">RND15_36910</name>
</gene>
<keyword evidence="2" id="KW-1185">Reference proteome</keyword>
<reference evidence="1" key="1">
    <citation type="submission" date="2024-05" db="EMBL/GenBank/DDBJ databases">
        <title>30 novel species of actinomycetes from the DSMZ collection.</title>
        <authorList>
            <person name="Nouioui I."/>
        </authorList>
    </citation>
    <scope>NUCLEOTIDE SEQUENCE</scope>
    <source>
        <strain evidence="1">DSM 41529</strain>
    </source>
</reference>
<sequence length="456" mass="49395">MSREPNHRLAELMAEAGVSNKGLARRVRDIAETHGVDNGTTHVAVQRWLQGGGIKPQTAEFVAEALSGKLQRKLTLSDLGFVGAPVEARPIGTGYAASLAETLATLGGIAQLSPDDRPSDECLLPESEVNSAAFSWMISRPDDLIASLAATRRVDMKDVAAMRTVADTFTQLDFLYGGGHGHTTLRHYFKHEVIPLLNGSFSTKVGKALFGAASETLQVLGWTAYDSGQHSIANRYLLAALRLAQAADDRMLGACVLANLSHQANYLGLALRALQLARASVEGGKGGSTPRGMALFLAHEARALSTTHDYDGAKRAMKEAEKFFARADTTDDPEWISYMDEAELVGEFSHCFRDLKRGPEAVRFAERAVALTNPKYARTLGFVRMVLAQSQLLNGELEQAAATATQAVEAAEALQSARFQRYVKTFQKGISVHSGNPSVGEFNERVRNAMSRMDDE</sequence>
<dbReference type="SUPFAM" id="SSF48452">
    <property type="entry name" value="TPR-like"/>
    <property type="match status" value="1"/>
</dbReference>
<evidence type="ECO:0000313" key="2">
    <source>
        <dbReference type="Proteomes" id="UP001180754"/>
    </source>
</evidence>
<dbReference type="Proteomes" id="UP001180754">
    <property type="component" value="Unassembled WGS sequence"/>
</dbReference>
<proteinExistence type="predicted"/>
<dbReference type="InterPro" id="IPR011990">
    <property type="entry name" value="TPR-like_helical_dom_sf"/>
</dbReference>